<proteinExistence type="inferred from homology"/>
<feature type="compositionally biased region" description="Polar residues" evidence="4">
    <location>
        <begin position="1318"/>
        <end position="1333"/>
    </location>
</feature>
<feature type="compositionally biased region" description="Polar residues" evidence="4">
    <location>
        <begin position="1125"/>
        <end position="1139"/>
    </location>
</feature>
<feature type="compositionally biased region" description="Polar residues" evidence="4">
    <location>
        <begin position="727"/>
        <end position="740"/>
    </location>
</feature>
<keyword evidence="2 3" id="KW-0175">Coiled coil</keyword>
<name>A0AAQ4PIP0_GASAC</name>
<feature type="compositionally biased region" description="Acidic residues" evidence="4">
    <location>
        <begin position="1272"/>
        <end position="1282"/>
    </location>
</feature>
<dbReference type="PANTHER" id="PTHR19212">
    <property type="entry name" value="LEUCINE RICH REPEAT IN FLII INTERACTING PROTEIN"/>
    <property type="match status" value="1"/>
</dbReference>
<feature type="compositionally biased region" description="Low complexity" evidence="4">
    <location>
        <begin position="1026"/>
        <end position="1065"/>
    </location>
</feature>
<evidence type="ECO:0000256" key="1">
    <source>
        <dbReference type="ARBA" id="ARBA00008275"/>
    </source>
</evidence>
<dbReference type="GeneTree" id="ENSGT00530000063564"/>
<feature type="compositionally biased region" description="Polar residues" evidence="4">
    <location>
        <begin position="997"/>
        <end position="1009"/>
    </location>
</feature>
<dbReference type="InterPro" id="IPR019139">
    <property type="entry name" value="LRRFIP1/2"/>
</dbReference>
<feature type="region of interest" description="Disordered" evidence="4">
    <location>
        <begin position="685"/>
        <end position="1139"/>
    </location>
</feature>
<keyword evidence="6" id="KW-1185">Reference proteome</keyword>
<dbReference type="Gene3D" id="1.20.5.4090">
    <property type="match status" value="1"/>
</dbReference>
<dbReference type="GO" id="GO:0000978">
    <property type="term" value="F:RNA polymerase II cis-regulatory region sequence-specific DNA binding"/>
    <property type="evidence" value="ECO:0007669"/>
    <property type="project" value="TreeGrafter"/>
</dbReference>
<feature type="compositionally biased region" description="Acidic residues" evidence="4">
    <location>
        <begin position="1241"/>
        <end position="1257"/>
    </location>
</feature>
<dbReference type="RefSeq" id="XP_040056869.1">
    <property type="nucleotide sequence ID" value="XM_040200935.1"/>
</dbReference>
<feature type="compositionally biased region" description="Basic and acidic residues" evidence="4">
    <location>
        <begin position="937"/>
        <end position="951"/>
    </location>
</feature>
<dbReference type="GeneID" id="120833635"/>
<feature type="region of interest" description="Disordered" evidence="4">
    <location>
        <begin position="1158"/>
        <end position="1361"/>
    </location>
</feature>
<feature type="compositionally biased region" description="Basic and acidic residues" evidence="4">
    <location>
        <begin position="1381"/>
        <end position="1397"/>
    </location>
</feature>
<feature type="compositionally biased region" description="Basic and acidic residues" evidence="4">
    <location>
        <begin position="976"/>
        <end position="985"/>
    </location>
</feature>
<evidence type="ECO:0008006" key="7">
    <source>
        <dbReference type="Google" id="ProtNLM"/>
    </source>
</evidence>
<evidence type="ECO:0000256" key="4">
    <source>
        <dbReference type="SAM" id="MobiDB-lite"/>
    </source>
</evidence>
<feature type="compositionally biased region" description="Acidic residues" evidence="4">
    <location>
        <begin position="1072"/>
        <end position="1085"/>
    </location>
</feature>
<reference evidence="5" key="2">
    <citation type="submission" date="2025-08" db="UniProtKB">
        <authorList>
            <consortium name="Ensembl"/>
        </authorList>
    </citation>
    <scope>IDENTIFICATION</scope>
</reference>
<dbReference type="GO" id="GO:0000981">
    <property type="term" value="F:DNA-binding transcription factor activity, RNA polymerase II-specific"/>
    <property type="evidence" value="ECO:0007669"/>
    <property type="project" value="TreeGrafter"/>
</dbReference>
<feature type="coiled-coil region" evidence="3">
    <location>
        <begin position="349"/>
        <end position="474"/>
    </location>
</feature>
<dbReference type="CTD" id="407677"/>
<accession>A0AAQ4PIP0</accession>
<evidence type="ECO:0000256" key="3">
    <source>
        <dbReference type="SAM" id="Coils"/>
    </source>
</evidence>
<feature type="compositionally biased region" description="Basic and acidic residues" evidence="4">
    <location>
        <begin position="1199"/>
        <end position="1208"/>
    </location>
</feature>
<feature type="compositionally biased region" description="Basic and acidic residues" evidence="4">
    <location>
        <begin position="582"/>
        <end position="594"/>
    </location>
</feature>
<reference evidence="5" key="3">
    <citation type="submission" date="2025-09" db="UniProtKB">
        <authorList>
            <consortium name="Ensembl"/>
        </authorList>
    </citation>
    <scope>IDENTIFICATION</scope>
</reference>
<feature type="region of interest" description="Disordered" evidence="4">
    <location>
        <begin position="619"/>
        <end position="639"/>
    </location>
</feature>
<feature type="compositionally biased region" description="Basic and acidic residues" evidence="4">
    <location>
        <begin position="1222"/>
        <end position="1240"/>
    </location>
</feature>
<dbReference type="Pfam" id="PF09738">
    <property type="entry name" value="LRRFIP"/>
    <property type="match status" value="2"/>
</dbReference>
<feature type="compositionally biased region" description="Basic and acidic residues" evidence="4">
    <location>
        <begin position="807"/>
        <end position="831"/>
    </location>
</feature>
<feature type="compositionally biased region" description="Polar residues" evidence="4">
    <location>
        <begin position="620"/>
        <end position="631"/>
    </location>
</feature>
<feature type="compositionally biased region" description="Low complexity" evidence="4">
    <location>
        <begin position="236"/>
        <end position="268"/>
    </location>
</feature>
<feature type="compositionally biased region" description="Basic residues" evidence="4">
    <location>
        <begin position="793"/>
        <end position="806"/>
    </location>
</feature>
<feature type="compositionally biased region" description="Basic and acidic residues" evidence="4">
    <location>
        <begin position="1334"/>
        <end position="1344"/>
    </location>
</feature>
<evidence type="ECO:0000313" key="5">
    <source>
        <dbReference type="Ensembl" id="ENSGACP00000038725.1"/>
    </source>
</evidence>
<feature type="compositionally biased region" description="Basic and acidic residues" evidence="4">
    <location>
        <begin position="878"/>
        <end position="887"/>
    </location>
</feature>
<sequence>MGTQGTGRKRSTKKERSTAEDDALNLIAREAEARLAAKRAARAEAREIRMKELERQQKEIFQVQKKYYGLDTKLDDRTDSKWGDIEQWMEDSERYSRSSRIQTLSDDDERMSVGSRGSVRSDLDAVGAHGGGDSIKKSKKKKKHKHKDRSVCDDDCSVLSSRSSRLSDESRASRSSRLDLTSSRLSDDTRVSRASRLDLRPASYASSDLYNFNGLSSSRNGYQSSLYEDGLGGGSTRVSGSSSRTLEYSSYRSPGSRASSRAGSARASPVEHSASVASFLRSSAGSGGLPQDLDDVTIPDFPHVEDRDYLEKGSRAASALTAATLTSVGGTSSRRGSGETAIAIDAETSIREIKEIHELKDQIQDVESKYTQNLKEVKDALGEVEEKYRKAMVSNAQLDNEKNNLMYQVDTLKDSLMELEELLSESRRGYEDKVKEYEREKHSHTVLQFQFTEMKETLKQSEELLNDIRQLRIKQEGFVREISDLQETVEWKDKKIGALERQKEYTDAIRIERDELREETVKLKDILKKHGIVLGPDLNINGELGEAEVVETPGADHVTQPAADAQGAPTEGNSMLGDTEETPLRSCREEEAAPEQHRLFEEGKRHHASGDALCAAAGSTLETSGEEQATCLQEDKTDTEEHNVDNGVLIKDLNVDVIDGSIIEAKDIIVCSPELHEIVNSSVGNVPITEVPKGGDVGETEPKVQSVNSHHDDHREEQDHKREDGESNLQSTESCPQQKVAQDLLTECLPDERNPTVSNTEHQHEPEEADEAENDEAEEMPGKCQPQDTAASGKKKKRKRRGKKKGTHEDKNQQKERSDPEKGKREMHSESAARNNGTPAEPGLHGSASETLSESRVDQEPGETGFTNEAAVEPVPDEQDHQHKVETEPTASPEEETMDPFTDKHSRGLNLETETVKEEEAVAPAEHFPPRETLNNCRKDERDVEPDKVEEVGGVTSPVPETNLSPSDGSSTVPHNESRVVRSVEDQVGSVDEMQSECATNNPENTYETSSKDHKESHFLSNGDIAADPSESVSQSSPDVSADSSSGSTPPAAQNSPGAAASVEVSGGGPEETTETLNDDAETEQESSPAQRPHGGDSELIADATKEQELDRGLGDDEDLVEPDQSPTESGDSCASLTINPDALDSVSLLETVGAAQAEQLGHVQSQDESSETEKSNTIDASQMPDSPKGATEMCSSPEQDRRADPERGNQMSSNETPQPHEPVKDEPEDKDPSHPTPRDADEEDEGLSFDFDDMEVEAAVGTSLLGNLSQEEVEEGVEVMPDESNNTGLTGEDGAEEPAEGPVDGGHQGDSRDTGPPDNSNSQEDALSQQRGSVERVCEKQTEVPEEGDEAGHIPEEGEVCVVAEDIDQVAPLPVEEGLDAAKHEDLPRRAEEGGSSKEPQQAGKDVKRNNKRGKGKGKEDCKMS</sequence>
<feature type="region of interest" description="Disordered" evidence="4">
    <location>
        <begin position="1373"/>
        <end position="1426"/>
    </location>
</feature>
<dbReference type="Ensembl" id="ENSGACT00000032204.1">
    <property type="protein sequence ID" value="ENSGACP00000038725.1"/>
    <property type="gene ID" value="ENSGACG00000031908.1"/>
</dbReference>
<feature type="compositionally biased region" description="Low complexity" evidence="4">
    <location>
        <begin position="173"/>
        <end position="184"/>
    </location>
</feature>
<feature type="region of interest" description="Disordered" evidence="4">
    <location>
        <begin position="230"/>
        <end position="269"/>
    </location>
</feature>
<dbReference type="PANTHER" id="PTHR19212:SF5">
    <property type="entry name" value="LEUCINE-RICH REPEAT FLIGHTLESS-INTERACTING PROTEIN 1"/>
    <property type="match status" value="1"/>
</dbReference>
<feature type="region of interest" description="Disordered" evidence="4">
    <location>
        <begin position="91"/>
        <end position="190"/>
    </location>
</feature>
<feature type="compositionally biased region" description="Acidic residues" evidence="4">
    <location>
        <begin position="767"/>
        <end position="779"/>
    </location>
</feature>
<organism evidence="5 6">
    <name type="scientific">Gasterosteus aculeatus aculeatus</name>
    <name type="common">three-spined stickleback</name>
    <dbReference type="NCBI Taxonomy" id="481459"/>
    <lineage>
        <taxon>Eukaryota</taxon>
        <taxon>Metazoa</taxon>
        <taxon>Chordata</taxon>
        <taxon>Craniata</taxon>
        <taxon>Vertebrata</taxon>
        <taxon>Euteleostomi</taxon>
        <taxon>Actinopterygii</taxon>
        <taxon>Neopterygii</taxon>
        <taxon>Teleostei</taxon>
        <taxon>Neoteleostei</taxon>
        <taxon>Acanthomorphata</taxon>
        <taxon>Eupercaria</taxon>
        <taxon>Perciformes</taxon>
        <taxon>Cottioidei</taxon>
        <taxon>Gasterosteales</taxon>
        <taxon>Gasterosteidae</taxon>
        <taxon>Gasterosteus</taxon>
    </lineage>
</organism>
<dbReference type="Proteomes" id="UP000007635">
    <property type="component" value="Chromosome XVI"/>
</dbReference>
<evidence type="ECO:0000313" key="6">
    <source>
        <dbReference type="Proteomes" id="UP000007635"/>
    </source>
</evidence>
<feature type="compositionally biased region" description="Basic residues" evidence="4">
    <location>
        <begin position="137"/>
        <end position="148"/>
    </location>
</feature>
<feature type="region of interest" description="Disordered" evidence="4">
    <location>
        <begin position="1"/>
        <end position="22"/>
    </location>
</feature>
<feature type="compositionally biased region" description="Polar residues" evidence="4">
    <location>
        <begin position="959"/>
        <end position="975"/>
    </location>
</feature>
<feature type="region of interest" description="Disordered" evidence="4">
    <location>
        <begin position="557"/>
        <end position="594"/>
    </location>
</feature>
<feature type="compositionally biased region" description="Basic and acidic residues" evidence="4">
    <location>
        <begin position="709"/>
        <end position="725"/>
    </location>
</feature>
<feature type="compositionally biased region" description="Basic and acidic residues" evidence="4">
    <location>
        <begin position="1104"/>
        <end position="1115"/>
    </location>
</feature>
<evidence type="ECO:0000256" key="2">
    <source>
        <dbReference type="ARBA" id="ARBA00023054"/>
    </source>
</evidence>
<comment type="similarity">
    <text evidence="1">Belongs to the LRRFIP family.</text>
</comment>
<protein>
    <recommendedName>
        <fullName evidence="7">Leucine rich repeat (in FLII) interacting protein 1a</fullName>
    </recommendedName>
</protein>
<reference evidence="5 6" key="1">
    <citation type="journal article" date="2021" name="G3 (Bethesda)">
        <title>Improved contiguity of the threespine stickleback genome using long-read sequencing.</title>
        <authorList>
            <person name="Nath S."/>
            <person name="Shaw D.E."/>
            <person name="White M.A."/>
        </authorList>
    </citation>
    <scope>NUCLEOTIDE SEQUENCE [LARGE SCALE GENOMIC DNA]</scope>
    <source>
        <strain evidence="5 6">Lake Benthic</strain>
    </source>
</reference>